<dbReference type="Gramene" id="TraesWEE_scaffold_131556_01G000100.1">
    <property type="protein sequence ID" value="TraesWEE_scaffold_131556_01G000100.1"/>
    <property type="gene ID" value="TraesWEE_scaffold_131556_01G000100"/>
</dbReference>
<dbReference type="Gramene" id="TraesJUL7A03G03893220.1">
    <property type="protein sequence ID" value="TraesJUL7A03G03893220.1"/>
    <property type="gene ID" value="TraesJUL7A03G03893220"/>
</dbReference>
<dbReference type="Gramene" id="TraesARI7A03G03829150.1">
    <property type="protein sequence ID" value="TraesARI7A03G03829150.1"/>
    <property type="gene ID" value="TraesARI7A03G03829150"/>
</dbReference>
<dbReference type="OMA" id="FDWISIE"/>
<dbReference type="Gramene" id="TraesCLE_scaffold_063656_01G000200.1">
    <property type="protein sequence ID" value="TraesCLE_scaffold_063656_01G000200.1"/>
    <property type="gene ID" value="TraesCLE_scaffold_063656_01G000200"/>
</dbReference>
<dbReference type="Gene3D" id="3.80.10.10">
    <property type="entry name" value="Ribonuclease Inhibitor"/>
    <property type="match status" value="1"/>
</dbReference>
<dbReference type="EnsemblPlants" id="TraesCS7A02G163000.1">
    <property type="protein sequence ID" value="TraesCS7A02G163000.1"/>
    <property type="gene ID" value="TraesCS7A02G163000"/>
</dbReference>
<dbReference type="SUPFAM" id="SSF81383">
    <property type="entry name" value="F-box domain"/>
    <property type="match status" value="1"/>
</dbReference>
<feature type="domain" description="F-box" evidence="1">
    <location>
        <begin position="34"/>
        <end position="73"/>
    </location>
</feature>
<dbReference type="Gramene" id="TraesNOR7A03G03900960.1">
    <property type="protein sequence ID" value="TraesNOR7A03G03900960.1"/>
    <property type="gene ID" value="TraesNOR7A03G03900960"/>
</dbReference>
<dbReference type="Proteomes" id="UP000019116">
    <property type="component" value="Chromosome 7A"/>
</dbReference>
<dbReference type="Pfam" id="PF23622">
    <property type="entry name" value="LRR_At1g61320_AtMIF1"/>
    <property type="match status" value="1"/>
</dbReference>
<evidence type="ECO:0000259" key="1">
    <source>
        <dbReference type="Pfam" id="PF00646"/>
    </source>
</evidence>
<dbReference type="Gramene" id="TraesCS7A02G163000.1">
    <property type="protein sequence ID" value="TraesCS7A02G163000.1"/>
    <property type="gene ID" value="TraesCS7A02G163000"/>
</dbReference>
<dbReference type="Gramene" id="TraesSYM7A03G03809230.1">
    <property type="protein sequence ID" value="TraesSYM7A03G03809230.1"/>
    <property type="gene ID" value="TraesSYM7A03G03809230"/>
</dbReference>
<dbReference type="AlphaFoldDB" id="A0A3B6RF56"/>
<dbReference type="Gramene" id="TraesCS7A03G0385200.1">
    <property type="protein sequence ID" value="TraesCS7A03G0385200.1.CDS"/>
    <property type="gene ID" value="TraesCS7A03G0385200"/>
</dbReference>
<sequence length="519" mass="60149">MGSDQNGTRKRHRHSYESYRGTNFKKTRAKVQFADLSEDLLSMILSKLPLKDAVRTGTLSSKWKDRWKICPKLRFNVLTVSNDVFYERQHTQKFIKTVNAVMQQHQGTFVEELMIKFGYDNRLVNHINTWVAFAVSAQTKSLALDLPPGDLLVPQVDQYKFPFNLLDNRSIFWLRHLQLSFASFELPPQFNGFPNLRTLDLLLLRVTRKDLQDLLSNCINLEWFSMVRCHLNDELTVVRPLSKLLYLRVGHCKITKIVLNAMKLKTFMFYGRLYPVDLGDVADLKHAFLDLYTPMTLEYALSVLPKVLPSVQDLTLRASFELKMPLWMTTPCKFSNLKCLDLRLDLNDKEDGNILSLASFLSVSPFVEKLAIYFHVFGFPHRVSEPIKSVPRCPHNHLKNLHITGFSGTTTQLEFLVHVVESAHALEILTIKGSDIVGRRVDHEWIIKFLSLFRELERKYLHEIISPNVKLSIISREYRMLELEKDMNFLAEIRAASLCYAARQRGGQDLGNRMDEELE</sequence>
<dbReference type="Gramene" id="TraesROB_scaffold_105315_01G000100.1">
    <property type="protein sequence ID" value="TraesROB_scaffold_105315_01G000100.1"/>
    <property type="gene ID" value="TraesROB_scaffold_105315_01G000100"/>
</dbReference>
<protein>
    <recommendedName>
        <fullName evidence="5">F-box domain-containing protein</fullName>
    </recommendedName>
</protein>
<dbReference type="Gramene" id="TraesCAD_scaffold_085395_01G000100.1">
    <property type="protein sequence ID" value="TraesCAD_scaffold_085395_01G000100.1"/>
    <property type="gene ID" value="TraesCAD_scaffold_085395_01G000100"/>
</dbReference>
<accession>A0A3B6RF56</accession>
<organism evidence="3">
    <name type="scientific">Triticum aestivum</name>
    <name type="common">Wheat</name>
    <dbReference type="NCBI Taxonomy" id="4565"/>
    <lineage>
        <taxon>Eukaryota</taxon>
        <taxon>Viridiplantae</taxon>
        <taxon>Streptophyta</taxon>
        <taxon>Embryophyta</taxon>
        <taxon>Tracheophyta</taxon>
        <taxon>Spermatophyta</taxon>
        <taxon>Magnoliopsida</taxon>
        <taxon>Liliopsida</taxon>
        <taxon>Poales</taxon>
        <taxon>Poaceae</taxon>
        <taxon>BOP clade</taxon>
        <taxon>Pooideae</taxon>
        <taxon>Triticodae</taxon>
        <taxon>Triticeae</taxon>
        <taxon>Triticinae</taxon>
        <taxon>Triticum</taxon>
    </lineage>
</organism>
<dbReference type="OrthoDB" id="689508at2759"/>
<gene>
    <name evidence="3" type="primary">LOC123169822</name>
</gene>
<evidence type="ECO:0000313" key="4">
    <source>
        <dbReference type="Proteomes" id="UP000019116"/>
    </source>
</evidence>
<dbReference type="InterPro" id="IPR053772">
    <property type="entry name" value="At1g61320/At1g61330-like"/>
</dbReference>
<evidence type="ECO:0008006" key="5">
    <source>
        <dbReference type="Google" id="ProtNLM"/>
    </source>
</evidence>
<name>A0A3B6RF56_WHEAT</name>
<dbReference type="InterPro" id="IPR001810">
    <property type="entry name" value="F-box_dom"/>
</dbReference>
<dbReference type="PANTHER" id="PTHR34145:SF57">
    <property type="entry name" value="F-BOX DOMAIN-CONTAINING PROTEIN"/>
    <property type="match status" value="1"/>
</dbReference>
<dbReference type="Gramene" id="TraesSTA7A03G03853070.1">
    <property type="protein sequence ID" value="TraesSTA7A03G03853070.1"/>
    <property type="gene ID" value="TraesSTA7A03G03853070"/>
</dbReference>
<evidence type="ECO:0000259" key="2">
    <source>
        <dbReference type="Pfam" id="PF23622"/>
    </source>
</evidence>
<dbReference type="STRING" id="4565.A0A3B6RF56"/>
<dbReference type="PANTHER" id="PTHR34145">
    <property type="entry name" value="OS02G0105600 PROTEIN"/>
    <property type="match status" value="1"/>
</dbReference>
<feature type="domain" description="At1g61320/AtMIF1 LRR" evidence="2">
    <location>
        <begin position="101"/>
        <end position="442"/>
    </location>
</feature>
<reference evidence="3" key="1">
    <citation type="submission" date="2018-08" db="EMBL/GenBank/DDBJ databases">
        <authorList>
            <person name="Rossello M."/>
        </authorList>
    </citation>
    <scope>NUCLEOTIDE SEQUENCE [LARGE SCALE GENOMIC DNA]</scope>
    <source>
        <strain evidence="3">cv. Chinese Spring</strain>
    </source>
</reference>
<keyword evidence="4" id="KW-1185">Reference proteome</keyword>
<evidence type="ECO:0000313" key="3">
    <source>
        <dbReference type="EnsemblPlants" id="TraesCS7A02G163000.1"/>
    </source>
</evidence>
<dbReference type="InterPro" id="IPR036047">
    <property type="entry name" value="F-box-like_dom_sf"/>
</dbReference>
<dbReference type="SUPFAM" id="SSF52047">
    <property type="entry name" value="RNI-like"/>
    <property type="match status" value="1"/>
</dbReference>
<dbReference type="Gramene" id="TraesMAC7A03G03859200.1">
    <property type="protein sequence ID" value="TraesMAC7A03G03859200.1"/>
    <property type="gene ID" value="TraesMAC7A03G03859200"/>
</dbReference>
<proteinExistence type="predicted"/>
<reference evidence="3" key="2">
    <citation type="submission" date="2018-10" db="UniProtKB">
        <authorList>
            <consortium name="EnsemblPlants"/>
        </authorList>
    </citation>
    <scope>IDENTIFICATION</scope>
</reference>
<dbReference type="Pfam" id="PF00646">
    <property type="entry name" value="F-box"/>
    <property type="match status" value="1"/>
</dbReference>
<dbReference type="InterPro" id="IPR032675">
    <property type="entry name" value="LRR_dom_sf"/>
</dbReference>
<dbReference type="InterPro" id="IPR055357">
    <property type="entry name" value="LRR_At1g61320_AtMIF1"/>
</dbReference>
<dbReference type="Gramene" id="TraesLAC7A03G03810770.1">
    <property type="protein sequence ID" value="TraesLAC7A03G03810770.1"/>
    <property type="gene ID" value="TraesLAC7A03G03810770"/>
</dbReference>